<sequence length="72" mass="7334">MILYSDGLTEARIRAGGRSGDQALLEFVRDLGPAGAAASVDASPGLLTTFAEVDDDVAVIDPNFGEVAACPP</sequence>
<accession>A0ABQ3WTF5</accession>
<comment type="caution">
    <text evidence="2">The sequence shown here is derived from an EMBL/GenBank/DDBJ whole genome shotgun (WGS) entry which is preliminary data.</text>
</comment>
<reference evidence="2" key="1">
    <citation type="submission" date="2021-01" db="EMBL/GenBank/DDBJ databases">
        <title>Whole genome shotgun sequence of Actinoplanes capillaceus NBRC 16408.</title>
        <authorList>
            <person name="Komaki H."/>
            <person name="Tamura T."/>
        </authorList>
    </citation>
    <scope>NUCLEOTIDE SEQUENCE [LARGE SCALE GENOMIC DNA]</scope>
    <source>
        <strain evidence="2">NBRC 16408</strain>
    </source>
</reference>
<organism evidence="2">
    <name type="scientific">Actinoplanes campanulatus</name>
    <dbReference type="NCBI Taxonomy" id="113559"/>
    <lineage>
        <taxon>Bacteria</taxon>
        <taxon>Bacillati</taxon>
        <taxon>Actinomycetota</taxon>
        <taxon>Actinomycetes</taxon>
        <taxon>Micromonosporales</taxon>
        <taxon>Micromonosporaceae</taxon>
        <taxon>Actinoplanes</taxon>
    </lineage>
</organism>
<proteinExistence type="predicted"/>
<evidence type="ECO:0000259" key="1">
    <source>
        <dbReference type="Pfam" id="PF07228"/>
    </source>
</evidence>
<feature type="domain" description="PPM-type phosphatase" evidence="1">
    <location>
        <begin position="2"/>
        <end position="60"/>
    </location>
</feature>
<dbReference type="Pfam" id="PF07228">
    <property type="entry name" value="SpoIIE"/>
    <property type="match status" value="1"/>
</dbReference>
<protein>
    <recommendedName>
        <fullName evidence="1">PPM-type phosphatase domain-containing protein</fullName>
    </recommendedName>
</protein>
<name>A0ABQ3WTF5_9ACTN</name>
<evidence type="ECO:0000313" key="2">
    <source>
        <dbReference type="EMBL" id="GID49570.1"/>
    </source>
</evidence>
<dbReference type="InterPro" id="IPR001932">
    <property type="entry name" value="PPM-type_phosphatase-like_dom"/>
</dbReference>
<gene>
    <name evidence="2" type="ORF">Aca07nite_68450</name>
</gene>
<dbReference type="EMBL" id="BOMF01000128">
    <property type="protein sequence ID" value="GID49570.1"/>
    <property type="molecule type" value="Genomic_DNA"/>
</dbReference>